<proteinExistence type="predicted"/>
<evidence type="ECO:0000313" key="7">
    <source>
        <dbReference type="Proteomes" id="UP001150001"/>
    </source>
</evidence>
<dbReference type="GeneID" id="78078394"/>
<evidence type="ECO:0000313" key="4">
    <source>
        <dbReference type="EMBL" id="QJY39254.1"/>
    </source>
</evidence>
<dbReference type="Proteomes" id="UP001150001">
    <property type="component" value="Unassembled WGS sequence"/>
</dbReference>
<evidence type="ECO:0000313" key="5">
    <source>
        <dbReference type="Proteomes" id="UP000094761"/>
    </source>
</evidence>
<dbReference type="InterPro" id="IPR046160">
    <property type="entry name" value="DUF6162"/>
</dbReference>
<keyword evidence="7" id="KW-1185">Reference proteome</keyword>
<sequence length="182" mass="20870">MTIQTVRPNDGTHEARWVLSAIIFVVAITALLMPFNQHKQKSNEYNESYIYTEQLSTLTRAFIADLKLAHEEIRDLHSHAVMQGEHAWPTPHQLEQEWLTPFTQDKTWHRYGQHQWQLIGDGVYLGVPDNSELAPSVLLSSINQTSAIWLAAAEAKLPKPEDLVPNHLENWGWKQVLLTSSR</sequence>
<gene>
    <name evidence="3" type="ORF">AZ468_21940</name>
    <name evidence="4" type="ORF">HOO69_22225</name>
    <name evidence="2" type="ORF">OPW20_02795</name>
</gene>
<feature type="transmembrane region" description="Helical" evidence="1">
    <location>
        <begin position="17"/>
        <end position="35"/>
    </location>
</feature>
<evidence type="ECO:0000256" key="1">
    <source>
        <dbReference type="SAM" id="Phobius"/>
    </source>
</evidence>
<evidence type="ECO:0000313" key="2">
    <source>
        <dbReference type="EMBL" id="MDC5738976.1"/>
    </source>
</evidence>
<dbReference type="EMBL" id="LUAX01000007">
    <property type="protein sequence ID" value="OAM98181.1"/>
    <property type="molecule type" value="Genomic_DNA"/>
</dbReference>
<dbReference type="RefSeq" id="WP_069669328.1">
    <property type="nucleotide sequence ID" value="NZ_CP053543.1"/>
</dbReference>
<organism evidence="3 5">
    <name type="scientific">Vibrio europaeus</name>
    <dbReference type="NCBI Taxonomy" id="300876"/>
    <lineage>
        <taxon>Bacteria</taxon>
        <taxon>Pseudomonadati</taxon>
        <taxon>Pseudomonadota</taxon>
        <taxon>Gammaproteobacteria</taxon>
        <taxon>Vibrionales</taxon>
        <taxon>Vibrionaceae</taxon>
        <taxon>Vibrio</taxon>
        <taxon>Vibrio oreintalis group</taxon>
    </lineage>
</organism>
<evidence type="ECO:0000313" key="3">
    <source>
        <dbReference type="EMBL" id="OAM98181.1"/>
    </source>
</evidence>
<dbReference type="Proteomes" id="UP000501443">
    <property type="component" value="Chromosome 2"/>
</dbReference>
<dbReference type="OrthoDB" id="95459at2"/>
<dbReference type="Proteomes" id="UP000094761">
    <property type="component" value="Unassembled WGS sequence"/>
</dbReference>
<dbReference type="Pfam" id="PF19659">
    <property type="entry name" value="DUF6162"/>
    <property type="match status" value="1"/>
</dbReference>
<evidence type="ECO:0000313" key="6">
    <source>
        <dbReference type="Proteomes" id="UP000501443"/>
    </source>
</evidence>
<keyword evidence="1" id="KW-0472">Membrane</keyword>
<protein>
    <submittedName>
        <fullName evidence="2">DUF6162 family protein</fullName>
    </submittedName>
</protein>
<dbReference type="AlphaFoldDB" id="A0A178J8G2"/>
<dbReference type="EMBL" id="CP053543">
    <property type="protein sequence ID" value="QJY39254.1"/>
    <property type="molecule type" value="Genomic_DNA"/>
</dbReference>
<keyword evidence="1" id="KW-0812">Transmembrane</keyword>
<dbReference type="EMBL" id="JAPFIT010000010">
    <property type="protein sequence ID" value="MDC5738976.1"/>
    <property type="molecule type" value="Genomic_DNA"/>
</dbReference>
<name>A0A178J8G2_9VIBR</name>
<reference evidence="4 6" key="2">
    <citation type="submission" date="2020-05" db="EMBL/GenBank/DDBJ databases">
        <title>First description outside Europe of the emergent pathogen for shellfish aquaculture Vibrio europaeus.</title>
        <authorList>
            <person name="Dubert J."/>
            <person name="Rojas R."/>
        </authorList>
    </citation>
    <scope>NUCLEOTIDE SEQUENCE [LARGE SCALE GENOMIC DNA]</scope>
    <source>
        <strain evidence="4 6">NPI-1</strain>
    </source>
</reference>
<reference evidence="3 5" key="1">
    <citation type="submission" date="2016-03" db="EMBL/GenBank/DDBJ databases">
        <title>Draft genome sequence of the Vibrio tubiashii subs. europaeus.</title>
        <authorList>
            <person name="Spinard E."/>
            <person name="Dubert J."/>
            <person name="Nelson D.R."/>
            <person name="Barja J.L."/>
        </authorList>
    </citation>
    <scope>NUCLEOTIDE SEQUENCE [LARGE SCALE GENOMIC DNA]</scope>
    <source>
        <strain evidence="5">PP-638</strain>
        <strain evidence="3">PP2-638</strain>
    </source>
</reference>
<keyword evidence="1" id="KW-1133">Transmembrane helix</keyword>
<accession>A0A178J8G2</accession>
<reference evidence="2" key="3">
    <citation type="submission" date="2022-11" db="EMBL/GenBank/DDBJ databases">
        <title>Role of the vibriolysin VemA secreted by the emergent pathogen Vibrio europaeus in the colonization of Manila clam mucus.</title>
        <authorList>
            <person name="Martinez C."/>
            <person name="Rodriguez S."/>
            <person name="Vences A."/>
            <person name="Barja J.L."/>
            <person name="Toranzo A.E."/>
            <person name="Dubert J."/>
        </authorList>
    </citation>
    <scope>NUCLEOTIDE SEQUENCE</scope>
    <source>
        <strain evidence="2">3454</strain>
    </source>
</reference>